<evidence type="ECO:0000256" key="4">
    <source>
        <dbReference type="PROSITE-ProRule" id="PRU00335"/>
    </source>
</evidence>
<dbReference type="SUPFAM" id="SSF46689">
    <property type="entry name" value="Homeodomain-like"/>
    <property type="match status" value="1"/>
</dbReference>
<dbReference type="PANTHER" id="PTHR30055">
    <property type="entry name" value="HTH-TYPE TRANSCRIPTIONAL REGULATOR RUTR"/>
    <property type="match status" value="1"/>
</dbReference>
<keyword evidence="1" id="KW-0805">Transcription regulation</keyword>
<dbReference type="RefSeq" id="WP_344492829.1">
    <property type="nucleotide sequence ID" value="NZ_BAAAQX010000043.1"/>
</dbReference>
<dbReference type="InterPro" id="IPR049445">
    <property type="entry name" value="TetR_SbtR-like_C"/>
</dbReference>
<sequence length="254" mass="26811">MRVDAQRNRDLLLAAAVQVFAERGTDAPLDDVARRAGVGNATLYRHFPTRSDLLIAVYADEVTQLCASAETLRSEAASPREALHEWLRLFMDHVATKPDLAFAPPARMAAGWDVVSAGAEHQGTGRQGAGRDVPNPADEGTGRNVSSPAGEEAGRGLSGANGARGGAGRKAASGHTARVATGRHLPRADTDTDQVAGWHRAMLTAASSLLADAVRAGDVRADLDVRDLLTLVKGITLAAEDRTQAERLLSLVNW</sequence>
<dbReference type="EMBL" id="BAAAQX010000043">
    <property type="protein sequence ID" value="GAA2214726.1"/>
    <property type="molecule type" value="Genomic_DNA"/>
</dbReference>
<comment type="caution">
    <text evidence="7">The sequence shown here is derived from an EMBL/GenBank/DDBJ whole genome shotgun (WGS) entry which is preliminary data.</text>
</comment>
<gene>
    <name evidence="7" type="ORF">GCM10009850_101910</name>
</gene>
<evidence type="ECO:0000313" key="8">
    <source>
        <dbReference type="Proteomes" id="UP001499843"/>
    </source>
</evidence>
<evidence type="ECO:0000313" key="7">
    <source>
        <dbReference type="EMBL" id="GAA2214726.1"/>
    </source>
</evidence>
<evidence type="ECO:0000256" key="1">
    <source>
        <dbReference type="ARBA" id="ARBA00023015"/>
    </source>
</evidence>
<protein>
    <recommendedName>
        <fullName evidence="6">HTH tetR-type domain-containing protein</fullName>
    </recommendedName>
</protein>
<dbReference type="InterPro" id="IPR009057">
    <property type="entry name" value="Homeodomain-like_sf"/>
</dbReference>
<keyword evidence="2 4" id="KW-0238">DNA-binding</keyword>
<evidence type="ECO:0000256" key="5">
    <source>
        <dbReference type="SAM" id="MobiDB-lite"/>
    </source>
</evidence>
<dbReference type="Pfam" id="PF21597">
    <property type="entry name" value="TetR_C_43"/>
    <property type="match status" value="1"/>
</dbReference>
<feature type="compositionally biased region" description="Gly residues" evidence="5">
    <location>
        <begin position="156"/>
        <end position="168"/>
    </location>
</feature>
<feature type="domain" description="HTH tetR-type" evidence="6">
    <location>
        <begin position="6"/>
        <end position="65"/>
    </location>
</feature>
<dbReference type="InterPro" id="IPR050109">
    <property type="entry name" value="HTH-type_TetR-like_transc_reg"/>
</dbReference>
<dbReference type="PANTHER" id="PTHR30055:SF234">
    <property type="entry name" value="HTH-TYPE TRANSCRIPTIONAL REGULATOR BETI"/>
    <property type="match status" value="1"/>
</dbReference>
<dbReference type="InterPro" id="IPR001647">
    <property type="entry name" value="HTH_TetR"/>
</dbReference>
<dbReference type="PRINTS" id="PR00455">
    <property type="entry name" value="HTHTETR"/>
</dbReference>
<dbReference type="PROSITE" id="PS50977">
    <property type="entry name" value="HTH_TETR_2"/>
    <property type="match status" value="1"/>
</dbReference>
<evidence type="ECO:0000256" key="2">
    <source>
        <dbReference type="ARBA" id="ARBA00023125"/>
    </source>
</evidence>
<reference evidence="8" key="1">
    <citation type="journal article" date="2019" name="Int. J. Syst. Evol. Microbiol.">
        <title>The Global Catalogue of Microorganisms (GCM) 10K type strain sequencing project: providing services to taxonomists for standard genome sequencing and annotation.</title>
        <authorList>
            <consortium name="The Broad Institute Genomics Platform"/>
            <consortium name="The Broad Institute Genome Sequencing Center for Infectious Disease"/>
            <person name="Wu L."/>
            <person name="Ma J."/>
        </authorList>
    </citation>
    <scope>NUCLEOTIDE SEQUENCE [LARGE SCALE GENOMIC DNA]</scope>
    <source>
        <strain evidence="8">JCM 16114</strain>
    </source>
</reference>
<feature type="region of interest" description="Disordered" evidence="5">
    <location>
        <begin position="120"/>
        <end position="179"/>
    </location>
</feature>
<dbReference type="Pfam" id="PF00440">
    <property type="entry name" value="TetR_N"/>
    <property type="match status" value="1"/>
</dbReference>
<name>A0ABP5PSQ6_9ACTN</name>
<feature type="DNA-binding region" description="H-T-H motif" evidence="4">
    <location>
        <begin position="28"/>
        <end position="47"/>
    </location>
</feature>
<keyword evidence="3" id="KW-0804">Transcription</keyword>
<organism evidence="7 8">
    <name type="scientific">Nonomuraea monospora</name>
    <dbReference type="NCBI Taxonomy" id="568818"/>
    <lineage>
        <taxon>Bacteria</taxon>
        <taxon>Bacillati</taxon>
        <taxon>Actinomycetota</taxon>
        <taxon>Actinomycetes</taxon>
        <taxon>Streptosporangiales</taxon>
        <taxon>Streptosporangiaceae</taxon>
        <taxon>Nonomuraea</taxon>
    </lineage>
</organism>
<proteinExistence type="predicted"/>
<evidence type="ECO:0000256" key="3">
    <source>
        <dbReference type="ARBA" id="ARBA00023163"/>
    </source>
</evidence>
<keyword evidence="8" id="KW-1185">Reference proteome</keyword>
<accession>A0ABP5PSQ6</accession>
<evidence type="ECO:0000259" key="6">
    <source>
        <dbReference type="PROSITE" id="PS50977"/>
    </source>
</evidence>
<dbReference type="Gene3D" id="1.10.357.10">
    <property type="entry name" value="Tetracycline Repressor, domain 2"/>
    <property type="match status" value="2"/>
</dbReference>
<dbReference type="Proteomes" id="UP001499843">
    <property type="component" value="Unassembled WGS sequence"/>
</dbReference>